<dbReference type="RefSeq" id="WP_283806893.1">
    <property type="nucleotide sequence ID" value="NZ_FNTI01000001.1"/>
</dbReference>
<protein>
    <submittedName>
        <fullName evidence="1">Uncharacterized protein</fullName>
    </submittedName>
</protein>
<proteinExistence type="predicted"/>
<sequence>MKGLLIAAVIVAGLYFADQHYTAGKYASAVGQLATQLRHSFGV</sequence>
<gene>
    <name evidence="1" type="ORF">SAMN05444171_1254</name>
</gene>
<name>A0A1M6U071_9BRAD</name>
<evidence type="ECO:0000313" key="2">
    <source>
        <dbReference type="Proteomes" id="UP000183208"/>
    </source>
</evidence>
<dbReference type="EMBL" id="FNTI01000001">
    <property type="protein sequence ID" value="SEC37201.1"/>
    <property type="molecule type" value="Genomic_DNA"/>
</dbReference>
<organism evidence="1 2">
    <name type="scientific">Bradyrhizobium lablabi</name>
    <dbReference type="NCBI Taxonomy" id="722472"/>
    <lineage>
        <taxon>Bacteria</taxon>
        <taxon>Pseudomonadati</taxon>
        <taxon>Pseudomonadota</taxon>
        <taxon>Alphaproteobacteria</taxon>
        <taxon>Hyphomicrobiales</taxon>
        <taxon>Nitrobacteraceae</taxon>
        <taxon>Bradyrhizobium</taxon>
    </lineage>
</organism>
<reference evidence="1 2" key="1">
    <citation type="submission" date="2016-10" db="EMBL/GenBank/DDBJ databases">
        <authorList>
            <person name="de Groot N.N."/>
        </authorList>
    </citation>
    <scope>NUCLEOTIDE SEQUENCE [LARGE SCALE GENOMIC DNA]</scope>
    <source>
        <strain evidence="1 2">GAS522</strain>
    </source>
</reference>
<dbReference type="AlphaFoldDB" id="A0A1M6U071"/>
<dbReference type="Proteomes" id="UP000183208">
    <property type="component" value="Unassembled WGS sequence"/>
</dbReference>
<accession>A0A1M6U071</accession>
<evidence type="ECO:0000313" key="1">
    <source>
        <dbReference type="EMBL" id="SEC37201.1"/>
    </source>
</evidence>